<dbReference type="RefSeq" id="WP_085549046.1">
    <property type="nucleotide sequence ID" value="NZ_FXAR01000002.1"/>
</dbReference>
<keyword evidence="2" id="KW-1185">Reference proteome</keyword>
<evidence type="ECO:0000313" key="2">
    <source>
        <dbReference type="Proteomes" id="UP000193309"/>
    </source>
</evidence>
<organism evidence="1 2">
    <name type="scientific">Corynebacterium pollutisoli</name>
    <dbReference type="NCBI Taxonomy" id="1610489"/>
    <lineage>
        <taxon>Bacteria</taxon>
        <taxon>Bacillati</taxon>
        <taxon>Actinomycetota</taxon>
        <taxon>Actinomycetes</taxon>
        <taxon>Mycobacteriales</taxon>
        <taxon>Corynebacteriaceae</taxon>
        <taxon>Corynebacterium</taxon>
    </lineage>
</organism>
<dbReference type="STRING" id="1610489.SAMN06295981_0904"/>
<dbReference type="AlphaFoldDB" id="A0A1X7ITD3"/>
<proteinExistence type="predicted"/>
<dbReference type="OrthoDB" id="4418081at2"/>
<sequence>MSFEFQDFETLVEIPGEGQVRLVLSDDLDAAYAPLSPEMTARIADALDKAPGWLAVARERIREEFPDGEAPELTSVCVLSEPPEPWRFGVSFWVAEDREHGRGLQFAATETGGYTVVEYGGAEVAFY</sequence>
<accession>A0A1X7ITD3</accession>
<reference evidence="2" key="1">
    <citation type="submission" date="2017-04" db="EMBL/GenBank/DDBJ databases">
        <authorList>
            <person name="Varghese N."/>
            <person name="Submissions S."/>
        </authorList>
    </citation>
    <scope>NUCLEOTIDE SEQUENCE [LARGE SCALE GENOMIC DNA]</scope>
    <source>
        <strain evidence="2">VDS</strain>
    </source>
</reference>
<name>A0A1X7ITD3_9CORY</name>
<dbReference type="EMBL" id="FXAR01000002">
    <property type="protein sequence ID" value="SMG17765.1"/>
    <property type="molecule type" value="Genomic_DNA"/>
</dbReference>
<protein>
    <submittedName>
        <fullName evidence="1">Uncharacterized protein</fullName>
    </submittedName>
</protein>
<gene>
    <name evidence="1" type="ORF">SAMN06295981_0904</name>
</gene>
<evidence type="ECO:0000313" key="1">
    <source>
        <dbReference type="EMBL" id="SMG17765.1"/>
    </source>
</evidence>
<dbReference type="Proteomes" id="UP000193309">
    <property type="component" value="Unassembled WGS sequence"/>
</dbReference>